<dbReference type="Gene3D" id="1.20.144.10">
    <property type="entry name" value="Phosphatidic acid phosphatase type 2/haloperoxidase"/>
    <property type="match status" value="2"/>
</dbReference>
<keyword evidence="1" id="KW-0812">Transmembrane</keyword>
<dbReference type="Proteomes" id="UP000051445">
    <property type="component" value="Unassembled WGS sequence"/>
</dbReference>
<dbReference type="RefSeq" id="WP_057751955.1">
    <property type="nucleotide sequence ID" value="NZ_AZER01000016.1"/>
</dbReference>
<protein>
    <submittedName>
        <fullName evidence="3">Membrane-associated phospholipid phosphatase</fullName>
    </submittedName>
</protein>
<organism evidence="3 4">
    <name type="scientific">Limosilactobacillus frumenti DSM 13145</name>
    <dbReference type="NCBI Taxonomy" id="1423746"/>
    <lineage>
        <taxon>Bacteria</taxon>
        <taxon>Bacillati</taxon>
        <taxon>Bacillota</taxon>
        <taxon>Bacilli</taxon>
        <taxon>Lactobacillales</taxon>
        <taxon>Lactobacillaceae</taxon>
        <taxon>Limosilactobacillus</taxon>
    </lineage>
</organism>
<dbReference type="OrthoDB" id="9789113at2"/>
<dbReference type="Pfam" id="PF01569">
    <property type="entry name" value="PAP2"/>
    <property type="match status" value="1"/>
</dbReference>
<dbReference type="InterPro" id="IPR000326">
    <property type="entry name" value="PAP2/HPO"/>
</dbReference>
<dbReference type="STRING" id="1423746.FD27_GL001231"/>
<evidence type="ECO:0000313" key="4">
    <source>
        <dbReference type="Proteomes" id="UP000051445"/>
    </source>
</evidence>
<keyword evidence="1" id="KW-1133">Transmembrane helix</keyword>
<feature type="transmembrane region" description="Helical" evidence="1">
    <location>
        <begin position="60"/>
        <end position="80"/>
    </location>
</feature>
<name>A0A0R1P5G8_9LACO</name>
<feature type="transmembrane region" description="Helical" evidence="1">
    <location>
        <begin position="183"/>
        <end position="201"/>
    </location>
</feature>
<feature type="domain" description="Phosphatidic acid phosphatase type 2/haloperoxidase" evidence="2">
    <location>
        <begin position="87"/>
        <end position="198"/>
    </location>
</feature>
<dbReference type="SMART" id="SM00014">
    <property type="entry name" value="acidPPc"/>
    <property type="match status" value="1"/>
</dbReference>
<dbReference type="EMBL" id="AZER01000016">
    <property type="protein sequence ID" value="KRL27468.1"/>
    <property type="molecule type" value="Genomic_DNA"/>
</dbReference>
<feature type="transmembrane region" description="Helical" evidence="1">
    <location>
        <begin position="85"/>
        <end position="103"/>
    </location>
</feature>
<sequence>MKISITRFWWWVSLIIFILLICWQLGAPASADHFDQSIRIMINAHRSSFQTMWWTHLTKLYNFSWACGWILLTISAAWWLVNRLFFAQIFLTILGGLFFNRFIKEIVGRPRPGNNILMHYSGYSFPSGHSSTVALVGGSLILLTWRVCKRANLKWLLTFIWVLMIMLIGYSRIYVGAHYPTDVLGGWSLGIWIVTTFDWLWSHYFPQQL</sequence>
<dbReference type="CDD" id="cd03392">
    <property type="entry name" value="PAP2_like_2"/>
    <property type="match status" value="1"/>
</dbReference>
<dbReference type="InterPro" id="IPR036938">
    <property type="entry name" value="PAP2/HPO_sf"/>
</dbReference>
<comment type="caution">
    <text evidence="3">The sequence shown here is derived from an EMBL/GenBank/DDBJ whole genome shotgun (WGS) entry which is preliminary data.</text>
</comment>
<keyword evidence="1" id="KW-0472">Membrane</keyword>
<evidence type="ECO:0000259" key="2">
    <source>
        <dbReference type="SMART" id="SM00014"/>
    </source>
</evidence>
<evidence type="ECO:0000256" key="1">
    <source>
        <dbReference type="SAM" id="Phobius"/>
    </source>
</evidence>
<feature type="transmembrane region" description="Helical" evidence="1">
    <location>
        <begin position="123"/>
        <end position="143"/>
    </location>
</feature>
<dbReference type="PANTHER" id="PTHR14969">
    <property type="entry name" value="SPHINGOSINE-1-PHOSPHATE PHOSPHOHYDROLASE"/>
    <property type="match status" value="1"/>
</dbReference>
<dbReference type="SUPFAM" id="SSF48317">
    <property type="entry name" value="Acid phosphatase/Vanadium-dependent haloperoxidase"/>
    <property type="match status" value="1"/>
</dbReference>
<feature type="transmembrane region" description="Helical" evidence="1">
    <location>
        <begin position="155"/>
        <end position="177"/>
    </location>
</feature>
<reference evidence="3 4" key="1">
    <citation type="journal article" date="2015" name="Genome Announc.">
        <title>Expanding the biotechnology potential of lactobacilli through comparative genomics of 213 strains and associated genera.</title>
        <authorList>
            <person name="Sun Z."/>
            <person name="Harris H.M."/>
            <person name="McCann A."/>
            <person name="Guo C."/>
            <person name="Argimon S."/>
            <person name="Zhang W."/>
            <person name="Yang X."/>
            <person name="Jeffery I.B."/>
            <person name="Cooney J.C."/>
            <person name="Kagawa T.F."/>
            <person name="Liu W."/>
            <person name="Song Y."/>
            <person name="Salvetti E."/>
            <person name="Wrobel A."/>
            <person name="Rasinkangas P."/>
            <person name="Parkhill J."/>
            <person name="Rea M.C."/>
            <person name="O'Sullivan O."/>
            <person name="Ritari J."/>
            <person name="Douillard F.P."/>
            <person name="Paul Ross R."/>
            <person name="Yang R."/>
            <person name="Briner A.E."/>
            <person name="Felis G.E."/>
            <person name="de Vos W.M."/>
            <person name="Barrangou R."/>
            <person name="Klaenhammer T.R."/>
            <person name="Caufield P.W."/>
            <person name="Cui Y."/>
            <person name="Zhang H."/>
            <person name="O'Toole P.W."/>
        </authorList>
    </citation>
    <scope>NUCLEOTIDE SEQUENCE [LARGE SCALE GENOMIC DNA]</scope>
    <source>
        <strain evidence="3 4">DSM 13145</strain>
    </source>
</reference>
<accession>A0A0R1P5G8</accession>
<keyword evidence="4" id="KW-1185">Reference proteome</keyword>
<evidence type="ECO:0000313" key="3">
    <source>
        <dbReference type="EMBL" id="KRL27468.1"/>
    </source>
</evidence>
<dbReference type="AlphaFoldDB" id="A0A0R1P5G8"/>
<gene>
    <name evidence="3" type="ORF">FD27_GL001231</name>
</gene>
<dbReference type="PANTHER" id="PTHR14969:SF13">
    <property type="entry name" value="AT30094P"/>
    <property type="match status" value="1"/>
</dbReference>
<proteinExistence type="predicted"/>